<keyword evidence="3" id="KW-1185">Reference proteome</keyword>
<feature type="region of interest" description="Disordered" evidence="1">
    <location>
        <begin position="1"/>
        <end position="204"/>
    </location>
</feature>
<evidence type="ECO:0000313" key="2">
    <source>
        <dbReference type="EMBL" id="KZS95030.1"/>
    </source>
</evidence>
<name>A0A164WGP3_9AGAM</name>
<accession>A0A164WGP3</accession>
<dbReference type="OrthoDB" id="3224221at2759"/>
<feature type="compositionally biased region" description="Low complexity" evidence="1">
    <location>
        <begin position="41"/>
        <end position="53"/>
    </location>
</feature>
<dbReference type="AlphaFoldDB" id="A0A164WGP3"/>
<feature type="compositionally biased region" description="Basic residues" evidence="1">
    <location>
        <begin position="143"/>
        <end position="159"/>
    </location>
</feature>
<sequence length="583" mass="65551">MTPLRDYALRKMSGSNSSNNRGGHISIRRRNFFEPPPPPAQSASAAEAPTQSPLVQSNSHETLQPLPSQPKAGSSKESASQQHPAPAPTNININASSESRLRPGMPAFGGAPRAPSGSTLDQLRATSSQIPRASPSQTYPSTHIRHSQARESRARHHQGRPSESDDDEDEDEDEDENEDLETAQRKHRSTRSAPANIGDNIPARGEQGISTLIEVTRNLGTQVEGLTSALMKGKLRAQGDGSSESEPTSLPPKKLYKGPVRQKHLELKRRIRAVLARLEHRDIKSKQSDTDNGFLPPLTNEQLLNFQNHPIEFGPTRQDFRLCYDQKPKSDWNTAASQIILDVLFETYPDTKESRDLVANKIWIHVRGRHQKYVLSTRDPEENAARVVRNRRRGRRLDLFNRRWQALNTSVVLQRSFRHIILRLGSEGMSGDETDPEAISPQYLIHRRPERSQQLTTFLRDLDVLHIIRTHYDNHGNRKPGNFPNDRYESLIRSDAAPIPSLPQACYGSAWLATLRGAGNLETPSLQEIDLNVDYKSDLSYSSLCLPPPLQEYADFIVAAYARANADISREITRFWTRRTSKT</sequence>
<protein>
    <submittedName>
        <fullName evidence="2">Uncharacterized protein</fullName>
    </submittedName>
</protein>
<evidence type="ECO:0000313" key="3">
    <source>
        <dbReference type="Proteomes" id="UP000076722"/>
    </source>
</evidence>
<dbReference type="Proteomes" id="UP000076722">
    <property type="component" value="Unassembled WGS sequence"/>
</dbReference>
<feature type="compositionally biased region" description="Polar residues" evidence="1">
    <location>
        <begin position="116"/>
        <end position="141"/>
    </location>
</feature>
<feature type="compositionally biased region" description="Low complexity" evidence="1">
    <location>
        <begin position="13"/>
        <end position="23"/>
    </location>
</feature>
<reference evidence="2 3" key="1">
    <citation type="journal article" date="2016" name="Mol. Biol. Evol.">
        <title>Comparative Genomics of Early-Diverging Mushroom-Forming Fungi Provides Insights into the Origins of Lignocellulose Decay Capabilities.</title>
        <authorList>
            <person name="Nagy L.G."/>
            <person name="Riley R."/>
            <person name="Tritt A."/>
            <person name="Adam C."/>
            <person name="Daum C."/>
            <person name="Floudas D."/>
            <person name="Sun H."/>
            <person name="Yadav J.S."/>
            <person name="Pangilinan J."/>
            <person name="Larsson K.H."/>
            <person name="Matsuura K."/>
            <person name="Barry K."/>
            <person name="Labutti K."/>
            <person name="Kuo R."/>
            <person name="Ohm R.A."/>
            <person name="Bhattacharya S.S."/>
            <person name="Shirouzu T."/>
            <person name="Yoshinaga Y."/>
            <person name="Martin F.M."/>
            <person name="Grigoriev I.V."/>
            <person name="Hibbett D.S."/>
        </authorList>
    </citation>
    <scope>NUCLEOTIDE SEQUENCE [LARGE SCALE GENOMIC DNA]</scope>
    <source>
        <strain evidence="2 3">HHB9708</strain>
    </source>
</reference>
<gene>
    <name evidence="2" type="ORF">SISNIDRAFT_464704</name>
</gene>
<evidence type="ECO:0000256" key="1">
    <source>
        <dbReference type="SAM" id="MobiDB-lite"/>
    </source>
</evidence>
<feature type="region of interest" description="Disordered" evidence="1">
    <location>
        <begin position="233"/>
        <end position="256"/>
    </location>
</feature>
<organism evidence="2 3">
    <name type="scientific">Sistotremastrum niveocremeum HHB9708</name>
    <dbReference type="NCBI Taxonomy" id="1314777"/>
    <lineage>
        <taxon>Eukaryota</taxon>
        <taxon>Fungi</taxon>
        <taxon>Dikarya</taxon>
        <taxon>Basidiomycota</taxon>
        <taxon>Agaricomycotina</taxon>
        <taxon>Agaricomycetes</taxon>
        <taxon>Sistotremastrales</taxon>
        <taxon>Sistotremastraceae</taxon>
        <taxon>Sertulicium</taxon>
        <taxon>Sertulicium niveocremeum</taxon>
    </lineage>
</organism>
<feature type="compositionally biased region" description="Polar residues" evidence="1">
    <location>
        <begin position="54"/>
        <end position="98"/>
    </location>
</feature>
<feature type="compositionally biased region" description="Acidic residues" evidence="1">
    <location>
        <begin position="164"/>
        <end position="181"/>
    </location>
</feature>
<dbReference type="EMBL" id="KV419402">
    <property type="protein sequence ID" value="KZS95030.1"/>
    <property type="molecule type" value="Genomic_DNA"/>
</dbReference>
<proteinExistence type="predicted"/>